<dbReference type="CDD" id="cd08352">
    <property type="entry name" value="VOC_Bs_YwkD_like"/>
    <property type="match status" value="1"/>
</dbReference>
<dbReference type="AlphaFoldDB" id="A0A2W5NLK4"/>
<sequence>MRAIHHIAIIASDYARSRRFYSETLEMPVIREVYREERASWKCDLDAGNAQIELFSFPTPPPRPSRPEACGLRHLSFAVADLDAEIARLETAGVECEPIRIDPYTDKRFTFFADPDGLPLELYEEVSAP</sequence>
<evidence type="ECO:0000313" key="4">
    <source>
        <dbReference type="Proteomes" id="UP000249082"/>
    </source>
</evidence>
<dbReference type="InterPro" id="IPR037523">
    <property type="entry name" value="VOC_core"/>
</dbReference>
<proteinExistence type="predicted"/>
<dbReference type="Pfam" id="PF00903">
    <property type="entry name" value="Glyoxalase"/>
    <property type="match status" value="1"/>
</dbReference>
<dbReference type="EMBL" id="QFPX01000009">
    <property type="protein sequence ID" value="PZQ54306.1"/>
    <property type="molecule type" value="Genomic_DNA"/>
</dbReference>
<dbReference type="InterPro" id="IPR051332">
    <property type="entry name" value="Fosfomycin_Res_Enzymes"/>
</dbReference>
<dbReference type="PANTHER" id="PTHR36113">
    <property type="entry name" value="LYASE, PUTATIVE-RELATED-RELATED"/>
    <property type="match status" value="1"/>
</dbReference>
<protein>
    <submittedName>
        <fullName evidence="3">VOC family protein</fullName>
    </submittedName>
</protein>
<reference evidence="3 4" key="1">
    <citation type="submission" date="2017-08" db="EMBL/GenBank/DDBJ databases">
        <title>Infants hospitalized years apart are colonized by the same room-sourced microbial strains.</title>
        <authorList>
            <person name="Brooks B."/>
            <person name="Olm M.R."/>
            <person name="Firek B.A."/>
            <person name="Baker R."/>
            <person name="Thomas B.C."/>
            <person name="Morowitz M.J."/>
            <person name="Banfield J.F."/>
        </authorList>
    </citation>
    <scope>NUCLEOTIDE SEQUENCE [LARGE SCALE GENOMIC DNA]</scope>
    <source>
        <strain evidence="3">S2_005_002_R2_33</strain>
    </source>
</reference>
<dbReference type="Proteomes" id="UP000249082">
    <property type="component" value="Unassembled WGS sequence"/>
</dbReference>
<dbReference type="SUPFAM" id="SSF54593">
    <property type="entry name" value="Glyoxalase/Bleomycin resistance protein/Dihydroxybiphenyl dioxygenase"/>
    <property type="match status" value="1"/>
</dbReference>
<dbReference type="InterPro" id="IPR029068">
    <property type="entry name" value="Glyas_Bleomycin-R_OHBP_Dase"/>
</dbReference>
<dbReference type="PROSITE" id="PS51819">
    <property type="entry name" value="VOC"/>
    <property type="match status" value="1"/>
</dbReference>
<accession>A0A2W5NLK4</accession>
<feature type="domain" description="VOC" evidence="2">
    <location>
        <begin position="3"/>
        <end position="125"/>
    </location>
</feature>
<dbReference type="InterPro" id="IPR037478">
    <property type="entry name" value="YwkD-like_dom"/>
</dbReference>
<comment type="caution">
    <text evidence="3">The sequence shown here is derived from an EMBL/GenBank/DDBJ whole genome shotgun (WGS) entry which is preliminary data.</text>
</comment>
<keyword evidence="1" id="KW-0479">Metal-binding</keyword>
<gene>
    <name evidence="3" type="ORF">DI555_12805</name>
</gene>
<dbReference type="NCBIfam" id="NF008551">
    <property type="entry name" value="PRK11478.1"/>
    <property type="match status" value="1"/>
</dbReference>
<evidence type="ECO:0000256" key="1">
    <source>
        <dbReference type="ARBA" id="ARBA00022723"/>
    </source>
</evidence>
<name>A0A2W5NLK4_9SPHN</name>
<dbReference type="InterPro" id="IPR004360">
    <property type="entry name" value="Glyas_Fos-R_dOase_dom"/>
</dbReference>
<evidence type="ECO:0000313" key="3">
    <source>
        <dbReference type="EMBL" id="PZQ54306.1"/>
    </source>
</evidence>
<evidence type="ECO:0000259" key="2">
    <source>
        <dbReference type="PROSITE" id="PS51819"/>
    </source>
</evidence>
<dbReference type="GO" id="GO:0046872">
    <property type="term" value="F:metal ion binding"/>
    <property type="evidence" value="ECO:0007669"/>
    <property type="project" value="UniProtKB-KW"/>
</dbReference>
<dbReference type="Gene3D" id="3.10.180.10">
    <property type="entry name" value="2,3-Dihydroxybiphenyl 1,2-Dioxygenase, domain 1"/>
    <property type="match status" value="1"/>
</dbReference>
<organism evidence="3 4">
    <name type="scientific">Novosphingobium pentaromativorans</name>
    <dbReference type="NCBI Taxonomy" id="205844"/>
    <lineage>
        <taxon>Bacteria</taxon>
        <taxon>Pseudomonadati</taxon>
        <taxon>Pseudomonadota</taxon>
        <taxon>Alphaproteobacteria</taxon>
        <taxon>Sphingomonadales</taxon>
        <taxon>Sphingomonadaceae</taxon>
        <taxon>Novosphingobium</taxon>
    </lineage>
</organism>
<dbReference type="PANTHER" id="PTHR36113:SF6">
    <property type="entry name" value="FOSFOMYCIN RESISTANCE PROTEIN FOSX"/>
    <property type="match status" value="1"/>
</dbReference>